<evidence type="ECO:0000256" key="3">
    <source>
        <dbReference type="ARBA" id="ARBA00022729"/>
    </source>
</evidence>
<dbReference type="CDD" id="cd13876">
    <property type="entry name" value="CuRO_2_Abr2_like"/>
    <property type="match status" value="1"/>
</dbReference>
<dbReference type="InterPro" id="IPR001117">
    <property type="entry name" value="Cu-oxidase_2nd"/>
</dbReference>
<dbReference type="Pfam" id="PF07732">
    <property type="entry name" value="Cu-oxidase_3"/>
    <property type="match status" value="1"/>
</dbReference>
<sequence length="618" mass="68336">MKWSFLFCCGLAAASALNKPPIKKFELDLTWSSRAPDGVERKQILVNGQSPGPPLIIDEGDEVEVTVNNFLPFNTTVHYHGIEQQGTSWSDGVPGVSQKLIAPGRKFVSKFTATQYGTYWYHSHSRGQNMDGLYGAIYIRPREIPESLVNAISNDSLARSQIQKAFQDPQLLMISDWFHNTSEELRQISLSANIDTLCVDSILINGKGRVRCVDPGYLTSLVPPPLSPLLQGQNFTAKGCLPTHNTFAQMTSTHHFNKLPPSLFDQCNATNTPEEEIKVDPHDGWMSLNLIGAASISTLTFSLNNHSLWVYEVDGQYIVPTKVDALTLTNGPRYSVLVELNNKPGDYRMTLANAGLNQKIAGYGVFSYINGDPSVVGTSSLNYGGVPSPHAILLDENTVKPLIPNAPAAKADSTFLLKIGRIEKAWKWYLNGDHSYDLSLETEKPLLWDYQSRENSSLVITTKNGTWVDIIFDVTGNKTTLQPGHPIHKHSNMVYVLGAGSGKFNWTTVEEARKDIPDMFNLVDPPKRGVSFQLWKHQSGGSQVIPDTFTTLPALKGPSWMAVRYHVQNPGPFLIHCHIDPHLTGGMALAMLDGIDAWPEIPEQYGPTGEWGNATERQ</sequence>
<dbReference type="GO" id="GO:0042440">
    <property type="term" value="P:pigment metabolic process"/>
    <property type="evidence" value="ECO:0007669"/>
    <property type="project" value="UniProtKB-ARBA"/>
</dbReference>
<dbReference type="PANTHER" id="PTHR11709:SF488">
    <property type="entry name" value="LACCASE-RELATED"/>
    <property type="match status" value="1"/>
</dbReference>
<keyword evidence="6" id="KW-0325">Glycoprotein</keyword>
<dbReference type="PANTHER" id="PTHR11709">
    <property type="entry name" value="MULTI-COPPER OXIDASE"/>
    <property type="match status" value="1"/>
</dbReference>
<feature type="chain" id="PRO_5040942470" description="Multicopper oxidase" evidence="7">
    <location>
        <begin position="17"/>
        <end position="618"/>
    </location>
</feature>
<dbReference type="InterPro" id="IPR045087">
    <property type="entry name" value="Cu-oxidase_fam"/>
</dbReference>
<comment type="similarity">
    <text evidence="1">Belongs to the multicopper oxidase family.</text>
</comment>
<dbReference type="GO" id="GO:0052716">
    <property type="term" value="F:hydroquinone:oxygen oxidoreductase activity"/>
    <property type="evidence" value="ECO:0007669"/>
    <property type="project" value="UniProtKB-ARBA"/>
</dbReference>
<evidence type="ECO:0008006" key="13">
    <source>
        <dbReference type="Google" id="ProtNLM"/>
    </source>
</evidence>
<keyword evidence="2" id="KW-0479">Metal-binding</keyword>
<keyword evidence="3 7" id="KW-0732">Signal</keyword>
<keyword evidence="12" id="KW-1185">Reference proteome</keyword>
<dbReference type="InterPro" id="IPR011707">
    <property type="entry name" value="Cu-oxidase-like_N"/>
</dbReference>
<evidence type="ECO:0000256" key="1">
    <source>
        <dbReference type="ARBA" id="ARBA00010609"/>
    </source>
</evidence>
<comment type="caution">
    <text evidence="11">The sequence shown here is derived from an EMBL/GenBank/DDBJ whole genome shotgun (WGS) entry which is preliminary data.</text>
</comment>
<evidence type="ECO:0000259" key="10">
    <source>
        <dbReference type="Pfam" id="PF07732"/>
    </source>
</evidence>
<accession>A0A9W4MYW1</accession>
<dbReference type="PROSITE" id="PS00080">
    <property type="entry name" value="MULTICOPPER_OXIDASE2"/>
    <property type="match status" value="1"/>
</dbReference>
<evidence type="ECO:0000313" key="11">
    <source>
        <dbReference type="EMBL" id="CAG8176132.1"/>
    </source>
</evidence>
<organism evidence="11 12">
    <name type="scientific">Penicillium olsonii</name>
    <dbReference type="NCBI Taxonomy" id="99116"/>
    <lineage>
        <taxon>Eukaryota</taxon>
        <taxon>Fungi</taxon>
        <taxon>Dikarya</taxon>
        <taxon>Ascomycota</taxon>
        <taxon>Pezizomycotina</taxon>
        <taxon>Eurotiomycetes</taxon>
        <taxon>Eurotiomycetidae</taxon>
        <taxon>Eurotiales</taxon>
        <taxon>Aspergillaceae</taxon>
        <taxon>Penicillium</taxon>
    </lineage>
</organism>
<keyword evidence="5" id="KW-0186">Copper</keyword>
<gene>
    <name evidence="11" type="ORF">POLS_LOCUS6803</name>
</gene>
<dbReference type="GO" id="GO:0005507">
    <property type="term" value="F:copper ion binding"/>
    <property type="evidence" value="ECO:0007669"/>
    <property type="project" value="InterPro"/>
</dbReference>
<dbReference type="Pfam" id="PF07731">
    <property type="entry name" value="Cu-oxidase_2"/>
    <property type="match status" value="1"/>
</dbReference>
<dbReference type="FunFam" id="2.60.40.420:FF:000036">
    <property type="entry name" value="L-ascorbate oxidase"/>
    <property type="match status" value="1"/>
</dbReference>
<evidence type="ECO:0000259" key="9">
    <source>
        <dbReference type="Pfam" id="PF07731"/>
    </source>
</evidence>
<reference evidence="11" key="1">
    <citation type="submission" date="2021-07" db="EMBL/GenBank/DDBJ databases">
        <authorList>
            <person name="Branca A.L. A."/>
        </authorList>
    </citation>
    <scope>NUCLEOTIDE SEQUENCE</scope>
</reference>
<feature type="domain" description="Plastocyanin-like" evidence="10">
    <location>
        <begin position="30"/>
        <end position="143"/>
    </location>
</feature>
<dbReference type="CDD" id="cd13898">
    <property type="entry name" value="CuRO_3_Abr2_like"/>
    <property type="match status" value="1"/>
</dbReference>
<dbReference type="SUPFAM" id="SSF49503">
    <property type="entry name" value="Cupredoxins"/>
    <property type="match status" value="3"/>
</dbReference>
<dbReference type="Pfam" id="PF00394">
    <property type="entry name" value="Cu-oxidase"/>
    <property type="match status" value="1"/>
</dbReference>
<dbReference type="CDD" id="cd13850">
    <property type="entry name" value="CuRO_1_Abr2_like"/>
    <property type="match status" value="1"/>
</dbReference>
<dbReference type="OrthoDB" id="2121828at2759"/>
<dbReference type="AlphaFoldDB" id="A0A9W4MYW1"/>
<dbReference type="InterPro" id="IPR002355">
    <property type="entry name" value="Cu_oxidase_Cu_BS"/>
</dbReference>
<evidence type="ECO:0000256" key="4">
    <source>
        <dbReference type="ARBA" id="ARBA00023002"/>
    </source>
</evidence>
<evidence type="ECO:0000256" key="6">
    <source>
        <dbReference type="ARBA" id="ARBA00023180"/>
    </source>
</evidence>
<dbReference type="InterPro" id="IPR011706">
    <property type="entry name" value="Cu-oxidase_C"/>
</dbReference>
<dbReference type="Proteomes" id="UP001153618">
    <property type="component" value="Unassembled WGS sequence"/>
</dbReference>
<dbReference type="InterPro" id="IPR033138">
    <property type="entry name" value="Cu_oxidase_CS"/>
</dbReference>
<protein>
    <recommendedName>
        <fullName evidence="13">Multicopper oxidase</fullName>
    </recommendedName>
</protein>
<evidence type="ECO:0000313" key="12">
    <source>
        <dbReference type="Proteomes" id="UP001153618"/>
    </source>
</evidence>
<feature type="domain" description="Plastocyanin-like" evidence="9">
    <location>
        <begin position="455"/>
        <end position="593"/>
    </location>
</feature>
<evidence type="ECO:0000256" key="5">
    <source>
        <dbReference type="ARBA" id="ARBA00023008"/>
    </source>
</evidence>
<feature type="domain" description="Plastocyanin-like" evidence="8">
    <location>
        <begin position="171"/>
        <end position="368"/>
    </location>
</feature>
<dbReference type="InterPro" id="IPR008972">
    <property type="entry name" value="Cupredoxin"/>
</dbReference>
<evidence type="ECO:0000256" key="2">
    <source>
        <dbReference type="ARBA" id="ARBA00022723"/>
    </source>
</evidence>
<evidence type="ECO:0000259" key="8">
    <source>
        <dbReference type="Pfam" id="PF00394"/>
    </source>
</evidence>
<evidence type="ECO:0000256" key="7">
    <source>
        <dbReference type="SAM" id="SignalP"/>
    </source>
</evidence>
<dbReference type="EMBL" id="CAJVOS010000038">
    <property type="protein sequence ID" value="CAG8176132.1"/>
    <property type="molecule type" value="Genomic_DNA"/>
</dbReference>
<proteinExistence type="inferred from homology"/>
<dbReference type="Gene3D" id="2.60.40.420">
    <property type="entry name" value="Cupredoxins - blue copper proteins"/>
    <property type="match status" value="3"/>
</dbReference>
<dbReference type="PROSITE" id="PS00079">
    <property type="entry name" value="MULTICOPPER_OXIDASE1"/>
    <property type="match status" value="2"/>
</dbReference>
<name>A0A9W4MYW1_PENOL</name>
<feature type="signal peptide" evidence="7">
    <location>
        <begin position="1"/>
        <end position="16"/>
    </location>
</feature>
<keyword evidence="4" id="KW-0560">Oxidoreductase</keyword>